<feature type="domain" description="1-deoxy-D-xylulose 5-phosphate reductoisomerase C-terminal" evidence="13">
    <location>
        <begin position="144"/>
        <end position="227"/>
    </location>
</feature>
<evidence type="ECO:0000256" key="11">
    <source>
        <dbReference type="ARBA" id="ARBA00048543"/>
    </source>
</evidence>
<dbReference type="AlphaFoldDB" id="A0A381Y7G8"/>
<dbReference type="NCBIfam" id="NF009114">
    <property type="entry name" value="PRK12464.1"/>
    <property type="match status" value="1"/>
</dbReference>
<evidence type="ECO:0000256" key="2">
    <source>
        <dbReference type="ARBA" id="ARBA00001946"/>
    </source>
</evidence>
<keyword evidence="7" id="KW-0521">NADP</keyword>
<dbReference type="InterPro" id="IPR036169">
    <property type="entry name" value="DXPR_C_sf"/>
</dbReference>
<evidence type="ECO:0000256" key="9">
    <source>
        <dbReference type="ARBA" id="ARBA00023211"/>
    </source>
</evidence>
<evidence type="ECO:0000256" key="5">
    <source>
        <dbReference type="ARBA" id="ARBA00012366"/>
    </source>
</evidence>
<dbReference type="FunFam" id="3.40.50.720:FF:000045">
    <property type="entry name" value="1-deoxy-D-xylulose 5-phosphate reductoisomerase"/>
    <property type="match status" value="1"/>
</dbReference>
<comment type="catalytic activity">
    <reaction evidence="11">
        <text>2-C-methyl-D-erythritol 4-phosphate + NADP(+) = 1-deoxy-D-xylulose 5-phosphate + NADPH + H(+)</text>
        <dbReference type="Rhea" id="RHEA:13717"/>
        <dbReference type="ChEBI" id="CHEBI:15378"/>
        <dbReference type="ChEBI" id="CHEBI:57783"/>
        <dbReference type="ChEBI" id="CHEBI:57792"/>
        <dbReference type="ChEBI" id="CHEBI:58262"/>
        <dbReference type="ChEBI" id="CHEBI:58349"/>
        <dbReference type="EC" id="1.1.1.267"/>
    </reaction>
    <physiologicalReaction direction="right-to-left" evidence="11">
        <dbReference type="Rhea" id="RHEA:13719"/>
    </physiologicalReaction>
</comment>
<dbReference type="PIRSF" id="PIRSF006205">
    <property type="entry name" value="Dxp_reductismrs"/>
    <property type="match status" value="1"/>
</dbReference>
<dbReference type="PANTHER" id="PTHR30525">
    <property type="entry name" value="1-DEOXY-D-XYLULOSE 5-PHOSPHATE REDUCTOISOMERASE"/>
    <property type="match status" value="1"/>
</dbReference>
<evidence type="ECO:0000259" key="14">
    <source>
        <dbReference type="Pfam" id="PF13288"/>
    </source>
</evidence>
<dbReference type="GO" id="GO:0070402">
    <property type="term" value="F:NADPH binding"/>
    <property type="evidence" value="ECO:0007669"/>
    <property type="project" value="InterPro"/>
</dbReference>
<dbReference type="InterPro" id="IPR013644">
    <property type="entry name" value="DXP_reductoisomerase_C"/>
</dbReference>
<keyword evidence="6" id="KW-0479">Metal-binding</keyword>
<keyword evidence="8" id="KW-0560">Oxidoreductase</keyword>
<dbReference type="Gene3D" id="3.40.50.720">
    <property type="entry name" value="NAD(P)-binding Rossmann-like Domain"/>
    <property type="match status" value="1"/>
</dbReference>
<dbReference type="Pfam" id="PF02670">
    <property type="entry name" value="DXP_reductoisom"/>
    <property type="match status" value="1"/>
</dbReference>
<comment type="pathway">
    <text evidence="3">Isoprenoid biosynthesis; isopentenyl diphosphate biosynthesis via DXP pathway; isopentenyl diphosphate from 1-deoxy-D-xylulose 5-phosphate: step 1/6.</text>
</comment>
<dbReference type="HAMAP" id="MF_00183">
    <property type="entry name" value="DXP_reductoisom"/>
    <property type="match status" value="1"/>
</dbReference>
<name>A0A381Y7G8_9ZZZZ</name>
<dbReference type="InterPro" id="IPR013512">
    <property type="entry name" value="DXP_reductoisomerase_N"/>
</dbReference>
<dbReference type="PANTHER" id="PTHR30525:SF0">
    <property type="entry name" value="1-DEOXY-D-XYLULOSE 5-PHOSPHATE REDUCTOISOMERASE, CHLOROPLASTIC"/>
    <property type="match status" value="1"/>
</dbReference>
<comment type="cofactor">
    <cofactor evidence="2">
        <name>Mg(2+)</name>
        <dbReference type="ChEBI" id="CHEBI:18420"/>
    </cofactor>
</comment>
<dbReference type="UniPathway" id="UPA00056">
    <property type="reaction ID" value="UER00092"/>
</dbReference>
<keyword evidence="10" id="KW-0414">Isoprene biosynthesis</keyword>
<gene>
    <name evidence="15" type="ORF">METZ01_LOCUS125704</name>
</gene>
<comment type="similarity">
    <text evidence="4">Belongs to the DXR family.</text>
</comment>
<dbReference type="GO" id="GO:0051484">
    <property type="term" value="P:isopentenyl diphosphate biosynthetic process, methylerythritol 4-phosphate pathway involved in terpenoid biosynthetic process"/>
    <property type="evidence" value="ECO:0007669"/>
    <property type="project" value="TreeGrafter"/>
</dbReference>
<dbReference type="EMBL" id="UINC01017543">
    <property type="protein sequence ID" value="SVA72850.1"/>
    <property type="molecule type" value="Genomic_DNA"/>
</dbReference>
<evidence type="ECO:0000259" key="12">
    <source>
        <dbReference type="Pfam" id="PF02670"/>
    </source>
</evidence>
<evidence type="ECO:0000256" key="7">
    <source>
        <dbReference type="ARBA" id="ARBA00022857"/>
    </source>
</evidence>
<dbReference type="SUPFAM" id="SSF69055">
    <property type="entry name" value="1-deoxy-D-xylulose-5-phosphate reductoisomerase, C-terminal domain"/>
    <property type="match status" value="1"/>
</dbReference>
<evidence type="ECO:0000256" key="10">
    <source>
        <dbReference type="ARBA" id="ARBA00023229"/>
    </source>
</evidence>
<feature type="domain" description="DXP reductoisomerase C-terminal" evidence="14">
    <location>
        <begin position="259"/>
        <end position="372"/>
    </location>
</feature>
<dbReference type="InterPro" id="IPR026877">
    <property type="entry name" value="DXPR_C"/>
</dbReference>
<reference evidence="15" key="1">
    <citation type="submission" date="2018-05" db="EMBL/GenBank/DDBJ databases">
        <authorList>
            <person name="Lanie J.A."/>
            <person name="Ng W.-L."/>
            <person name="Kazmierczak K.M."/>
            <person name="Andrzejewski T.M."/>
            <person name="Davidsen T.M."/>
            <person name="Wayne K.J."/>
            <person name="Tettelin H."/>
            <person name="Glass J.I."/>
            <person name="Rusch D."/>
            <person name="Podicherti R."/>
            <person name="Tsui H.-C.T."/>
            <person name="Winkler M.E."/>
        </authorList>
    </citation>
    <scope>NUCLEOTIDE SEQUENCE</scope>
</reference>
<dbReference type="InterPro" id="IPR003821">
    <property type="entry name" value="DXP_reductoisomerase"/>
</dbReference>
<evidence type="ECO:0000256" key="1">
    <source>
        <dbReference type="ARBA" id="ARBA00001936"/>
    </source>
</evidence>
<dbReference type="NCBIfam" id="TIGR00243">
    <property type="entry name" value="Dxr"/>
    <property type="match status" value="1"/>
</dbReference>
<dbReference type="SUPFAM" id="SSF51735">
    <property type="entry name" value="NAD(P)-binding Rossmann-fold domains"/>
    <property type="match status" value="1"/>
</dbReference>
<dbReference type="EC" id="1.1.1.267" evidence="5"/>
<evidence type="ECO:0000259" key="13">
    <source>
        <dbReference type="Pfam" id="PF08436"/>
    </source>
</evidence>
<dbReference type="GO" id="GO:0030145">
    <property type="term" value="F:manganese ion binding"/>
    <property type="evidence" value="ECO:0007669"/>
    <property type="project" value="TreeGrafter"/>
</dbReference>
<proteinExistence type="inferred from homology"/>
<evidence type="ECO:0000256" key="3">
    <source>
        <dbReference type="ARBA" id="ARBA00005094"/>
    </source>
</evidence>
<comment type="cofactor">
    <cofactor evidence="1">
        <name>Mn(2+)</name>
        <dbReference type="ChEBI" id="CHEBI:29035"/>
    </cofactor>
</comment>
<evidence type="ECO:0000313" key="15">
    <source>
        <dbReference type="EMBL" id="SVA72850.1"/>
    </source>
</evidence>
<dbReference type="InterPro" id="IPR036291">
    <property type="entry name" value="NAD(P)-bd_dom_sf"/>
</dbReference>
<sequence length="382" mass="42875">MKRLSILGSTGSIGVNTLNVIRNLEEKFFIKYLTANSNSELLIKQAIEFRPETVVIVNKEKANIVKESVEKFGIDVMVGREGLIECAKDSDVDILLNGLVGSAGMEPTFQAVRSGVDVALSNKESLVMAGELINHEKGVSGSKIIPVDSEHSAIWQCLTGESINDVSRIILTGSGGPFRNKNKNYFGKITPEEALNHPNWDMGNKITIDSATMMNKGLEIIETHWLFDMEPNEIDIVVHPQSIIHSMVEFKDRSVKAQLGIPDMKIPIQYALTYPRHIDSEWEHLDLASIGSLTFEYPDFDKFPCIRLAYDALKTGGSTPAVLNVVNEYAVYKFLNDEISFTDIPKMIEKACESHNWIEHLDFETLLELEFWSIEFVNSFRS</sequence>
<evidence type="ECO:0000256" key="8">
    <source>
        <dbReference type="ARBA" id="ARBA00023002"/>
    </source>
</evidence>
<organism evidence="15">
    <name type="scientific">marine metagenome</name>
    <dbReference type="NCBI Taxonomy" id="408172"/>
    <lineage>
        <taxon>unclassified sequences</taxon>
        <taxon>metagenomes</taxon>
        <taxon>ecological metagenomes</taxon>
    </lineage>
</organism>
<accession>A0A381Y7G8</accession>
<dbReference type="Pfam" id="PF08436">
    <property type="entry name" value="DXP_redisom_C"/>
    <property type="match status" value="1"/>
</dbReference>
<dbReference type="Gene3D" id="1.10.1740.10">
    <property type="match status" value="1"/>
</dbReference>
<dbReference type="SUPFAM" id="SSF55347">
    <property type="entry name" value="Glyceraldehyde-3-phosphate dehydrogenase-like, C-terminal domain"/>
    <property type="match status" value="1"/>
</dbReference>
<protein>
    <recommendedName>
        <fullName evidence="5">1-deoxy-D-xylulose-5-phosphate reductoisomerase</fullName>
        <ecNumber evidence="5">1.1.1.267</ecNumber>
    </recommendedName>
</protein>
<feature type="domain" description="1-deoxy-D-xylulose 5-phosphate reductoisomerase N-terminal" evidence="12">
    <location>
        <begin position="4"/>
        <end position="130"/>
    </location>
</feature>
<evidence type="ECO:0000256" key="6">
    <source>
        <dbReference type="ARBA" id="ARBA00022723"/>
    </source>
</evidence>
<dbReference type="Pfam" id="PF13288">
    <property type="entry name" value="DXPR_C"/>
    <property type="match status" value="1"/>
</dbReference>
<evidence type="ECO:0000256" key="4">
    <source>
        <dbReference type="ARBA" id="ARBA00006825"/>
    </source>
</evidence>
<keyword evidence="9" id="KW-0464">Manganese</keyword>
<dbReference type="GO" id="GO:0030604">
    <property type="term" value="F:1-deoxy-D-xylulose-5-phosphate reductoisomerase activity"/>
    <property type="evidence" value="ECO:0007669"/>
    <property type="project" value="UniProtKB-EC"/>
</dbReference>